<dbReference type="PANTHER" id="PTHR42763">
    <property type="entry name" value="ADP-GLUCOSE PHOSPHORYLASE"/>
    <property type="match status" value="1"/>
</dbReference>
<dbReference type="EMBL" id="BARV01035228">
    <property type="protein sequence ID" value="GAI55197.1"/>
    <property type="molecule type" value="Genomic_DNA"/>
</dbReference>
<accession>X1PFW8</accession>
<comment type="caution">
    <text evidence="1">The sequence shown here is derived from an EMBL/GenBank/DDBJ whole genome shotgun (WGS) entry which is preliminary data.</text>
</comment>
<dbReference type="PANTHER" id="PTHR42763:SF2">
    <property type="entry name" value="ADP-GLUCOSE PHOSPHORYLASE"/>
    <property type="match status" value="1"/>
</dbReference>
<dbReference type="Gene3D" id="3.30.428.10">
    <property type="entry name" value="HIT-like"/>
    <property type="match status" value="1"/>
</dbReference>
<dbReference type="InterPro" id="IPR036265">
    <property type="entry name" value="HIT-like_sf"/>
</dbReference>
<dbReference type="SUPFAM" id="SSF54197">
    <property type="entry name" value="HIT-like"/>
    <property type="match status" value="1"/>
</dbReference>
<sequence length="100" mass="11878">QMIISPKKHLPYFEKITEKEKWYLAEAFKVAFSKLYKTLNDPAYNFYLHTAPCDGKKYEHYHWHWTILPKTATWAGFEVGTRMEISTIEPERAAAILRKI</sequence>
<dbReference type="AlphaFoldDB" id="X1PFW8"/>
<feature type="non-terminal residue" evidence="1">
    <location>
        <position position="1"/>
    </location>
</feature>
<protein>
    <recommendedName>
        <fullName evidence="2">Galactose-1-phosphate uridyl transferase C-terminal domain-containing protein</fullName>
    </recommendedName>
</protein>
<evidence type="ECO:0008006" key="2">
    <source>
        <dbReference type="Google" id="ProtNLM"/>
    </source>
</evidence>
<evidence type="ECO:0000313" key="1">
    <source>
        <dbReference type="EMBL" id="GAI55197.1"/>
    </source>
</evidence>
<organism evidence="1">
    <name type="scientific">marine sediment metagenome</name>
    <dbReference type="NCBI Taxonomy" id="412755"/>
    <lineage>
        <taxon>unclassified sequences</taxon>
        <taxon>metagenomes</taxon>
        <taxon>ecological metagenomes</taxon>
    </lineage>
</organism>
<name>X1PFW8_9ZZZZ</name>
<gene>
    <name evidence="1" type="ORF">S06H3_55013</name>
</gene>
<proteinExistence type="predicted"/>
<reference evidence="1" key="1">
    <citation type="journal article" date="2014" name="Front. Microbiol.">
        <title>High frequency of phylogenetically diverse reductive dehalogenase-homologous genes in deep subseafloor sedimentary metagenomes.</title>
        <authorList>
            <person name="Kawai M."/>
            <person name="Futagami T."/>
            <person name="Toyoda A."/>
            <person name="Takaki Y."/>
            <person name="Nishi S."/>
            <person name="Hori S."/>
            <person name="Arai W."/>
            <person name="Tsubouchi T."/>
            <person name="Morono Y."/>
            <person name="Uchiyama I."/>
            <person name="Ito T."/>
            <person name="Fujiyama A."/>
            <person name="Inagaki F."/>
            <person name="Takami H."/>
        </authorList>
    </citation>
    <scope>NUCLEOTIDE SEQUENCE</scope>
    <source>
        <strain evidence="1">Expedition CK06-06</strain>
    </source>
</reference>
<dbReference type="InterPro" id="IPR053177">
    <property type="entry name" value="ADP-glucose_phosphorylase"/>
</dbReference>